<sequence length="157" mass="16790">MKLSPVFTKAVAAVALAAAVVVPAGYTGLRYERNNNRYATCLAQNLGGEAGMFSITNLEGKTAALFPLYRTHGLEHVGVRTGVIANTQNNRDDLALVLTKTADGSFRGHWDFVKIGGQNLPRGTYGRGDPLPDASQMMVGHIAEFCANTRWVRGPGA</sequence>
<organism evidence="1 2">
    <name type="scientific">Micavibrio aeruginosavorus</name>
    <dbReference type="NCBI Taxonomy" id="349221"/>
    <lineage>
        <taxon>Bacteria</taxon>
        <taxon>Pseudomonadati</taxon>
        <taxon>Bdellovibrionota</taxon>
        <taxon>Bdellovibrionia</taxon>
        <taxon>Bdellovibrionales</taxon>
        <taxon>Pseudobdellovibrionaceae</taxon>
        <taxon>Micavibrio</taxon>
    </lineage>
</organism>
<evidence type="ECO:0000313" key="2">
    <source>
        <dbReference type="Proteomes" id="UP000249417"/>
    </source>
</evidence>
<dbReference type="Proteomes" id="UP000249417">
    <property type="component" value="Unassembled WGS sequence"/>
</dbReference>
<gene>
    <name evidence="1" type="ORF">DI551_02710</name>
</gene>
<name>A0A2W5N2F2_9BACT</name>
<dbReference type="EMBL" id="QFQB01000010">
    <property type="protein sequence ID" value="PZQ47691.1"/>
    <property type="molecule type" value="Genomic_DNA"/>
</dbReference>
<evidence type="ECO:0000313" key="1">
    <source>
        <dbReference type="EMBL" id="PZQ47691.1"/>
    </source>
</evidence>
<accession>A0A2W5N2F2</accession>
<protein>
    <submittedName>
        <fullName evidence="1">Uncharacterized protein</fullName>
    </submittedName>
</protein>
<comment type="caution">
    <text evidence="1">The sequence shown here is derived from an EMBL/GenBank/DDBJ whole genome shotgun (WGS) entry which is preliminary data.</text>
</comment>
<dbReference type="AlphaFoldDB" id="A0A2W5N2F2"/>
<proteinExistence type="predicted"/>
<reference evidence="1 2" key="1">
    <citation type="submission" date="2017-08" db="EMBL/GenBank/DDBJ databases">
        <title>Infants hospitalized years apart are colonized by the same room-sourced microbial strains.</title>
        <authorList>
            <person name="Brooks B."/>
            <person name="Olm M.R."/>
            <person name="Firek B.A."/>
            <person name="Baker R."/>
            <person name="Thomas B.C."/>
            <person name="Morowitz M.J."/>
            <person name="Banfield J.F."/>
        </authorList>
    </citation>
    <scope>NUCLEOTIDE SEQUENCE [LARGE SCALE GENOMIC DNA]</scope>
    <source>
        <strain evidence="1">S2_005_002_R2_29</strain>
    </source>
</reference>